<accession>A0A6P4ALH3</accession>
<sequence length="172" mass="19014">MFLLLVFTSTNRGLYKFICNFSKVAMDWSFVNKAWDKWASVNIGSSVEPLKAALLINYDPTGPSRLLSTIAAQEGIKVTPIELAHFMDFIKGDKIQTESFIIGLNQYIITSIHENWFCARCMNTSKPAGEGAIVMQTAAFILVALYDGSIGSASRAMSAVDQFASQLCRRNL</sequence>
<organism evidence="1 2">
    <name type="scientific">Ziziphus jujuba</name>
    <name type="common">Chinese jujube</name>
    <name type="synonym">Ziziphus sativa</name>
    <dbReference type="NCBI Taxonomy" id="326968"/>
    <lineage>
        <taxon>Eukaryota</taxon>
        <taxon>Viridiplantae</taxon>
        <taxon>Streptophyta</taxon>
        <taxon>Embryophyta</taxon>
        <taxon>Tracheophyta</taxon>
        <taxon>Spermatophyta</taxon>
        <taxon>Magnoliopsida</taxon>
        <taxon>eudicotyledons</taxon>
        <taxon>Gunneridae</taxon>
        <taxon>Pentapetalae</taxon>
        <taxon>rosids</taxon>
        <taxon>fabids</taxon>
        <taxon>Rosales</taxon>
        <taxon>Rhamnaceae</taxon>
        <taxon>Paliureae</taxon>
        <taxon>Ziziphus</taxon>
    </lineage>
</organism>
<proteinExistence type="predicted"/>
<name>A0A6P4ALH3_ZIZJJ</name>
<dbReference type="FunCoup" id="A0A6P4ALH3">
    <property type="interactions" value="17"/>
</dbReference>
<evidence type="ECO:0000313" key="1">
    <source>
        <dbReference type="Proteomes" id="UP001652623"/>
    </source>
</evidence>
<dbReference type="Proteomes" id="UP001652623">
    <property type="component" value="Chromosome 6"/>
</dbReference>
<dbReference type="Pfam" id="PF00235">
    <property type="entry name" value="Profilin"/>
    <property type="match status" value="1"/>
</dbReference>
<dbReference type="PANTHER" id="PTHR36780:SF1">
    <property type="entry name" value="PROFILIN"/>
    <property type="match status" value="1"/>
</dbReference>
<protein>
    <submittedName>
        <fullName evidence="2">Uncharacterized protein LOC107430581 isoform X1</fullName>
    </submittedName>
</protein>
<dbReference type="GeneID" id="107430581"/>
<dbReference type="InterPro" id="IPR048278">
    <property type="entry name" value="PFN"/>
</dbReference>
<evidence type="ECO:0000313" key="2">
    <source>
        <dbReference type="RefSeq" id="XP_015896916.3"/>
    </source>
</evidence>
<dbReference type="InterPro" id="IPR036140">
    <property type="entry name" value="PFN_sf"/>
</dbReference>
<dbReference type="KEGG" id="zju:107430581"/>
<keyword evidence="1" id="KW-1185">Reference proteome</keyword>
<gene>
    <name evidence="2" type="primary">LOC107430581</name>
</gene>
<dbReference type="Gene3D" id="3.30.450.30">
    <property type="entry name" value="Dynein light chain 2a, cytoplasmic"/>
    <property type="match status" value="1"/>
</dbReference>
<dbReference type="AlphaFoldDB" id="A0A6P4ALH3"/>
<dbReference type="SUPFAM" id="SSF55770">
    <property type="entry name" value="Profilin (actin-binding protein)"/>
    <property type="match status" value="1"/>
</dbReference>
<dbReference type="PANTHER" id="PTHR36780">
    <property type="entry name" value="OS05G0241400 PROTEIN"/>
    <property type="match status" value="1"/>
</dbReference>
<dbReference type="GO" id="GO:0003779">
    <property type="term" value="F:actin binding"/>
    <property type="evidence" value="ECO:0007669"/>
    <property type="project" value="InterPro"/>
</dbReference>
<dbReference type="InParanoid" id="A0A6P4ALH3"/>
<reference evidence="2" key="1">
    <citation type="submission" date="2025-08" db="UniProtKB">
        <authorList>
            <consortium name="RefSeq"/>
        </authorList>
    </citation>
    <scope>IDENTIFICATION</scope>
    <source>
        <tissue evidence="2">Seedling</tissue>
    </source>
</reference>
<dbReference type="RefSeq" id="XP_015896916.3">
    <property type="nucleotide sequence ID" value="XM_016041430.4"/>
</dbReference>